<dbReference type="AlphaFoldDB" id="C5BL35"/>
<dbReference type="NCBIfam" id="TIGR00281">
    <property type="entry name" value="SMC-Scp complex subunit ScpB"/>
    <property type="match status" value="1"/>
</dbReference>
<evidence type="ECO:0000313" key="6">
    <source>
        <dbReference type="EMBL" id="ACR11435.1"/>
    </source>
</evidence>
<keyword evidence="7" id="KW-1185">Reference proteome</keyword>
<evidence type="ECO:0000256" key="4">
    <source>
        <dbReference type="ARBA" id="ARBA00023306"/>
    </source>
</evidence>
<dbReference type="InterPro" id="IPR005234">
    <property type="entry name" value="ScpB_csome_segregation"/>
</dbReference>
<feature type="compositionally biased region" description="Basic and acidic residues" evidence="5">
    <location>
        <begin position="271"/>
        <end position="282"/>
    </location>
</feature>
<proteinExistence type="predicted"/>
<feature type="compositionally biased region" description="Polar residues" evidence="5">
    <location>
        <begin position="418"/>
        <end position="438"/>
    </location>
</feature>
<dbReference type="PANTHER" id="PTHR34298">
    <property type="entry name" value="SEGREGATION AND CONDENSATION PROTEIN B"/>
    <property type="match status" value="1"/>
</dbReference>
<evidence type="ECO:0000256" key="1">
    <source>
        <dbReference type="ARBA" id="ARBA00022490"/>
    </source>
</evidence>
<dbReference type="eggNOG" id="COG1386">
    <property type="taxonomic scope" value="Bacteria"/>
</dbReference>
<keyword evidence="4" id="KW-0131">Cell cycle</keyword>
<dbReference type="InterPro" id="IPR036390">
    <property type="entry name" value="WH_DNA-bd_sf"/>
</dbReference>
<sequence length="438" mass="47879">MSHEIDQLKFIVEGAVLAAGEPVTLDRLLTLFDENETPTKDALREAIAAIQTDCEGRGFQLIEVASGYRFQVKEDLAVWINRLWEEKPQKYSRALLETLALIAYRQPITRGDIEEVRGVAVSSHIIKTLAERDWVKVVGHRDVPGRPALYATTRQFLDYFNLKSLDELPTLGELRDIDSLNETLEFDSLPPEVQESVMAAANAAEHAEGTVPEGESADGTETADDTESTEGDNDTDGAGKDASGEERVSDIDLGEPTTDTENMPSADEDDAQHIEPTAHEDSAPNELDNDAARSIGDEGEDDSSLVGDFDEHAEIANVPFASEDDAEQEYDLGGLFPEDGGSQDYEDRDKVEDAFDDEGNASDVDDLTVDDIAESDDSDDAKADADGRNTSNLTLSSTQYDSLFDSVNEAPEDENTESEMTNTADEAANQSRNNRPDE</sequence>
<dbReference type="InterPro" id="IPR036388">
    <property type="entry name" value="WH-like_DNA-bd_sf"/>
</dbReference>
<dbReference type="GO" id="GO:0051301">
    <property type="term" value="P:cell division"/>
    <property type="evidence" value="ECO:0007669"/>
    <property type="project" value="UniProtKB-KW"/>
</dbReference>
<keyword evidence="3" id="KW-0159">Chromosome partition</keyword>
<feature type="region of interest" description="Disordered" evidence="5">
    <location>
        <begin position="202"/>
        <end position="438"/>
    </location>
</feature>
<dbReference type="KEGG" id="ttu:TERTU_2470"/>
<feature type="compositionally biased region" description="Polar residues" evidence="5">
    <location>
        <begin position="388"/>
        <end position="401"/>
    </location>
</feature>
<gene>
    <name evidence="6" type="ordered locus">TERTU_2470</name>
</gene>
<feature type="compositionally biased region" description="Acidic residues" evidence="5">
    <location>
        <begin position="354"/>
        <end position="379"/>
    </location>
</feature>
<feature type="compositionally biased region" description="Acidic residues" evidence="5">
    <location>
        <begin position="215"/>
        <end position="235"/>
    </location>
</feature>
<keyword evidence="1" id="KW-0963">Cytoplasm</keyword>
<protein>
    <submittedName>
        <fullName evidence="6">Transcriptional regulator</fullName>
    </submittedName>
</protein>
<evidence type="ECO:0000256" key="3">
    <source>
        <dbReference type="ARBA" id="ARBA00022829"/>
    </source>
</evidence>
<dbReference type="RefSeq" id="WP_015817547.1">
    <property type="nucleotide sequence ID" value="NC_012997.1"/>
</dbReference>
<organism evidence="6 7">
    <name type="scientific">Teredinibacter turnerae (strain ATCC 39867 / T7901)</name>
    <dbReference type="NCBI Taxonomy" id="377629"/>
    <lineage>
        <taxon>Bacteria</taxon>
        <taxon>Pseudomonadati</taxon>
        <taxon>Pseudomonadota</taxon>
        <taxon>Gammaproteobacteria</taxon>
        <taxon>Cellvibrionales</taxon>
        <taxon>Cellvibrionaceae</taxon>
        <taxon>Teredinibacter</taxon>
    </lineage>
</organism>
<dbReference type="PANTHER" id="PTHR34298:SF2">
    <property type="entry name" value="SEGREGATION AND CONDENSATION PROTEIN B"/>
    <property type="match status" value="1"/>
</dbReference>
<feature type="compositionally biased region" description="Basic and acidic residues" evidence="5">
    <location>
        <begin position="237"/>
        <end position="250"/>
    </location>
</feature>
<evidence type="ECO:0000313" key="7">
    <source>
        <dbReference type="Proteomes" id="UP000009080"/>
    </source>
</evidence>
<dbReference type="Gene3D" id="1.10.10.10">
    <property type="entry name" value="Winged helix-like DNA-binding domain superfamily/Winged helix DNA-binding domain"/>
    <property type="match status" value="2"/>
</dbReference>
<keyword evidence="2" id="KW-0132">Cell division</keyword>
<reference evidence="6 7" key="1">
    <citation type="journal article" date="2009" name="PLoS ONE">
        <title>The complete genome of Teredinibacter turnerae T7901: an intracellular endosymbiont of marine wood-boring bivalves (shipworms).</title>
        <authorList>
            <person name="Yang J.C."/>
            <person name="Madupu R."/>
            <person name="Durkin A.S."/>
            <person name="Ekborg N.A."/>
            <person name="Pedamallu C.S."/>
            <person name="Hostetler J.B."/>
            <person name="Radune D."/>
            <person name="Toms B.S."/>
            <person name="Henrissat B."/>
            <person name="Coutinho P.M."/>
            <person name="Schwarz S."/>
            <person name="Field L."/>
            <person name="Trindade-Silva A.E."/>
            <person name="Soares C.A.G."/>
            <person name="Elshahawi S."/>
            <person name="Hanora A."/>
            <person name="Schmidt E.W."/>
            <person name="Haygood M.G."/>
            <person name="Posfai J."/>
            <person name="Benner J."/>
            <person name="Madinger C."/>
            <person name="Nove J."/>
            <person name="Anton B."/>
            <person name="Chaudhary K."/>
            <person name="Foster J."/>
            <person name="Holman A."/>
            <person name="Kumar S."/>
            <person name="Lessard P.A."/>
            <person name="Luyten Y.A."/>
            <person name="Slatko B."/>
            <person name="Wood N."/>
            <person name="Wu B."/>
            <person name="Teplitski M."/>
            <person name="Mougous J.D."/>
            <person name="Ward N."/>
            <person name="Eisen J.A."/>
            <person name="Badger J.H."/>
            <person name="Distel D.L."/>
        </authorList>
    </citation>
    <scope>NUCLEOTIDE SEQUENCE [LARGE SCALE GENOMIC DNA]</scope>
    <source>
        <strain evidence="7">ATCC 39867 / T7901</strain>
    </source>
</reference>
<accession>C5BL35</accession>
<evidence type="ECO:0000256" key="5">
    <source>
        <dbReference type="SAM" id="MobiDB-lite"/>
    </source>
</evidence>
<dbReference type="SUPFAM" id="SSF46785">
    <property type="entry name" value="Winged helix' DNA-binding domain"/>
    <property type="match status" value="2"/>
</dbReference>
<dbReference type="GO" id="GO:0051304">
    <property type="term" value="P:chromosome separation"/>
    <property type="evidence" value="ECO:0007669"/>
    <property type="project" value="InterPro"/>
</dbReference>
<name>C5BL35_TERTT</name>
<dbReference type="HOGENOM" id="CLU_045647_2_4_6"/>
<dbReference type="Proteomes" id="UP000009080">
    <property type="component" value="Chromosome"/>
</dbReference>
<dbReference type="STRING" id="377629.TERTU_2470"/>
<dbReference type="Pfam" id="PF04079">
    <property type="entry name" value="SMC_ScpB"/>
    <property type="match status" value="1"/>
</dbReference>
<dbReference type="OrthoDB" id="9806226at2"/>
<evidence type="ECO:0000256" key="2">
    <source>
        <dbReference type="ARBA" id="ARBA00022618"/>
    </source>
</evidence>
<dbReference type="EMBL" id="CP001614">
    <property type="protein sequence ID" value="ACR11435.1"/>
    <property type="molecule type" value="Genomic_DNA"/>
</dbReference>